<feature type="region of interest" description="Disordered" evidence="18">
    <location>
        <begin position="31"/>
        <end position="74"/>
    </location>
</feature>
<dbReference type="PROSITE" id="PS50172">
    <property type="entry name" value="BRCT"/>
    <property type="match status" value="1"/>
</dbReference>
<dbReference type="InterPro" id="IPR043519">
    <property type="entry name" value="NT_sf"/>
</dbReference>
<reference evidence="20 21" key="1">
    <citation type="submission" date="2017-03" db="EMBL/GenBank/DDBJ databases">
        <title>Genomes of endolithic fungi from Antarctica.</title>
        <authorList>
            <person name="Coleine C."/>
            <person name="Masonjones S."/>
            <person name="Stajich J.E."/>
        </authorList>
    </citation>
    <scope>NUCLEOTIDE SEQUENCE [LARGE SCALE GENOMIC DNA]</scope>
    <source>
        <strain evidence="20 21">CCFEE 6315</strain>
    </source>
</reference>
<protein>
    <recommendedName>
        <fullName evidence="5">DNA polymerase lambda</fullName>
        <ecNumber evidence="4">2.7.7.7</ecNumber>
    </recommendedName>
</protein>
<organism evidence="20 21">
    <name type="scientific">Salinomyces thailandicus</name>
    <dbReference type="NCBI Taxonomy" id="706561"/>
    <lineage>
        <taxon>Eukaryota</taxon>
        <taxon>Fungi</taxon>
        <taxon>Dikarya</taxon>
        <taxon>Ascomycota</taxon>
        <taxon>Pezizomycotina</taxon>
        <taxon>Dothideomycetes</taxon>
        <taxon>Dothideomycetidae</taxon>
        <taxon>Mycosphaerellales</taxon>
        <taxon>Teratosphaeriaceae</taxon>
        <taxon>Salinomyces</taxon>
    </lineage>
</organism>
<feature type="domain" description="BRCT" evidence="19">
    <location>
        <begin position="148"/>
        <end position="244"/>
    </location>
</feature>
<feature type="compositionally biased region" description="Basic and acidic residues" evidence="18">
    <location>
        <begin position="309"/>
        <end position="325"/>
    </location>
</feature>
<feature type="region of interest" description="Disordered" evidence="18">
    <location>
        <begin position="121"/>
        <end position="141"/>
    </location>
</feature>
<evidence type="ECO:0000256" key="11">
    <source>
        <dbReference type="ARBA" id="ARBA00022763"/>
    </source>
</evidence>
<dbReference type="SMART" id="SM00483">
    <property type="entry name" value="POLXc"/>
    <property type="match status" value="1"/>
</dbReference>
<dbReference type="PRINTS" id="PR00869">
    <property type="entry name" value="DNAPOLX"/>
</dbReference>
<feature type="region of interest" description="Disordered" evidence="18">
    <location>
        <begin position="356"/>
        <end position="397"/>
    </location>
</feature>
<dbReference type="EC" id="2.7.7.7" evidence="4"/>
<dbReference type="Gene3D" id="3.30.460.10">
    <property type="entry name" value="Beta Polymerase, domain 2"/>
    <property type="match status" value="1"/>
</dbReference>
<dbReference type="FunFam" id="1.10.150.110:FF:000005">
    <property type="entry name" value="DNA polymerase POL4"/>
    <property type="match status" value="1"/>
</dbReference>
<keyword evidence="10" id="KW-0479">Metal-binding</keyword>
<keyword evidence="6" id="KW-0237">DNA synthesis</keyword>
<keyword evidence="12" id="KW-0239">DNA-directed DNA polymerase</keyword>
<feature type="region of interest" description="Disordered" evidence="18">
    <location>
        <begin position="279"/>
        <end position="343"/>
    </location>
</feature>
<comment type="cofactor">
    <cofactor evidence="1">
        <name>Mn(2+)</name>
        <dbReference type="ChEBI" id="CHEBI:29035"/>
    </cofactor>
</comment>
<evidence type="ECO:0000256" key="18">
    <source>
        <dbReference type="SAM" id="MobiDB-lite"/>
    </source>
</evidence>
<evidence type="ECO:0000256" key="3">
    <source>
        <dbReference type="ARBA" id="ARBA00008323"/>
    </source>
</evidence>
<evidence type="ECO:0000256" key="5">
    <source>
        <dbReference type="ARBA" id="ARBA00016513"/>
    </source>
</evidence>
<dbReference type="PRINTS" id="PR00870">
    <property type="entry name" value="DNAPOLXBETA"/>
</dbReference>
<dbReference type="InterPro" id="IPR001357">
    <property type="entry name" value="BRCT_dom"/>
</dbReference>
<name>A0A4V6WJQ7_9PEZI</name>
<feature type="active site" description="Nucleophile; Schiff-base intermediate with DNA; for 5'-dRP lyase activity" evidence="17">
    <location>
        <position position="475"/>
    </location>
</feature>
<dbReference type="InterPro" id="IPR002008">
    <property type="entry name" value="DNA_pol_X_beta-like"/>
</dbReference>
<dbReference type="InterPro" id="IPR018944">
    <property type="entry name" value="DNA_pol_lambd_fingers_domain"/>
</dbReference>
<dbReference type="Pfam" id="PF14792">
    <property type="entry name" value="DNA_pol_B_palm"/>
    <property type="match status" value="1"/>
</dbReference>
<dbReference type="Gene3D" id="1.10.150.110">
    <property type="entry name" value="DNA polymerase beta, N-terminal domain-like"/>
    <property type="match status" value="1"/>
</dbReference>
<evidence type="ECO:0000256" key="6">
    <source>
        <dbReference type="ARBA" id="ARBA00022634"/>
    </source>
</evidence>
<dbReference type="OrthoDB" id="205514at2759"/>
<evidence type="ECO:0000256" key="15">
    <source>
        <dbReference type="ARBA" id="ARBA00023242"/>
    </source>
</evidence>
<dbReference type="InterPro" id="IPR036420">
    <property type="entry name" value="BRCT_dom_sf"/>
</dbReference>
<evidence type="ECO:0000256" key="10">
    <source>
        <dbReference type="ARBA" id="ARBA00022723"/>
    </source>
</evidence>
<keyword evidence="7" id="KW-0808">Transferase</keyword>
<keyword evidence="9" id="KW-0235">DNA replication</keyword>
<comment type="subcellular location">
    <subcellularLocation>
        <location evidence="2">Nucleus</location>
    </subcellularLocation>
</comment>
<dbReference type="InterPro" id="IPR022312">
    <property type="entry name" value="DNA_pol_X"/>
</dbReference>
<evidence type="ECO:0000256" key="7">
    <source>
        <dbReference type="ARBA" id="ARBA00022679"/>
    </source>
</evidence>
<keyword evidence="21" id="KW-1185">Reference proteome</keyword>
<evidence type="ECO:0000256" key="17">
    <source>
        <dbReference type="PIRSR" id="PIRSR622312-50"/>
    </source>
</evidence>
<keyword evidence="11" id="KW-0227">DNA damage</keyword>
<accession>A0A4V6WJQ7</accession>
<dbReference type="Pfam" id="PF14716">
    <property type="entry name" value="HHH_8"/>
    <property type="match status" value="1"/>
</dbReference>
<dbReference type="AlphaFoldDB" id="A0A4V6WJQ7"/>
<dbReference type="SUPFAM" id="SSF81301">
    <property type="entry name" value="Nucleotidyltransferase"/>
    <property type="match status" value="1"/>
</dbReference>
<evidence type="ECO:0000256" key="1">
    <source>
        <dbReference type="ARBA" id="ARBA00001936"/>
    </source>
</evidence>
<evidence type="ECO:0000313" key="21">
    <source>
        <dbReference type="Proteomes" id="UP000308549"/>
    </source>
</evidence>
<dbReference type="EMBL" id="NAJL01000033">
    <property type="protein sequence ID" value="TKA25769.1"/>
    <property type="molecule type" value="Genomic_DNA"/>
</dbReference>
<evidence type="ECO:0000256" key="14">
    <source>
        <dbReference type="ARBA" id="ARBA00023239"/>
    </source>
</evidence>
<comment type="caution">
    <text evidence="20">The sequence shown here is derived from an EMBL/GenBank/DDBJ whole genome shotgun (WGS) entry which is preliminary data.</text>
</comment>
<gene>
    <name evidence="20" type="ORF">B0A50_05866</name>
</gene>
<dbReference type="InterPro" id="IPR029398">
    <property type="entry name" value="PolB_thumb"/>
</dbReference>
<dbReference type="Gene3D" id="3.40.50.10190">
    <property type="entry name" value="BRCT domain"/>
    <property type="match status" value="1"/>
</dbReference>
<dbReference type="Gene3D" id="3.30.210.10">
    <property type="entry name" value="DNA polymerase, thumb domain"/>
    <property type="match status" value="1"/>
</dbReference>
<dbReference type="InterPro" id="IPR027421">
    <property type="entry name" value="DNA_pol_lamdba_lyase_dom_sf"/>
</dbReference>
<sequence length="746" mass="83449">MNKTTRMASDIREQLEIKQQYYLGLDRALADSDDEQDLGQQSSYTAMRKARERTRSSIAGSKESRTLPRSVSETNMAAKDPLRRLKDQAVDQRPVMSSTGEPRTMLKKGATFSVATSKAMMPTAPPSAIPRSVTGKRKRESEIRLVPKPQQIFKGMHFYFFPNEDKNPARAMRIIKALEFGATWQREWHDSVTHVIVDKVIDYGLLMRFLKMDRLPDHVILVSESYPAECFSYRAVLNPKQSQFRVRGAPEHEMLVSGNEKATTAKQILVSSEKSLELKPAGRSVMAKQPATQVTTTDEATSSQPTIDSRVEKHRASDSGKEGGATEKPLGPLLSPADTSDEFEAAVKQARELQHLPFDHDEEEVPRPASSGGPPDTDDEDATEEVSKQRKPKFHSMQDKFQCMQKHTGNQSDNPNAGTIQVLQQMADYYGQVGDEWRIRAYRKAIGTLRNHPTKIWTREDAMALPQVGPRLATKIEEIAFTNRLRRLESAKAEPKDSILQTFMGVYGAGLTTANEWINAGYKTLDDVLEKANVTDNQRIGIEHYSDFQTRIPRAEVETHGSIVRRALQKIDGKFEVIVGGSYRRGSKDSGDVDCIITRPDTGAAHLRNVVLGQLVPNLVKAGFLVASLAATRRDDGSKWHGASQLPSFTSPNPNPWRRIDLLLVPSDEIGAALIYFTGNDIFCRSIRLLASTKGMRLNQRGLYKDCIRGANRVKITEGQLVEGRDEKKIFAALGVPWRPPEHRIC</sequence>
<dbReference type="CDD" id="cd00141">
    <property type="entry name" value="NT_POLXc"/>
    <property type="match status" value="1"/>
</dbReference>
<keyword evidence="13" id="KW-0234">DNA repair</keyword>
<evidence type="ECO:0000256" key="8">
    <source>
        <dbReference type="ARBA" id="ARBA00022695"/>
    </source>
</evidence>
<dbReference type="SUPFAM" id="SSF47802">
    <property type="entry name" value="DNA polymerase beta, N-terminal domain-like"/>
    <property type="match status" value="1"/>
</dbReference>
<evidence type="ECO:0000313" key="20">
    <source>
        <dbReference type="EMBL" id="TKA25769.1"/>
    </source>
</evidence>
<evidence type="ECO:0000256" key="16">
    <source>
        <dbReference type="ARBA" id="ARBA00049244"/>
    </source>
</evidence>
<dbReference type="GO" id="GO:0003887">
    <property type="term" value="F:DNA-directed DNA polymerase activity"/>
    <property type="evidence" value="ECO:0007669"/>
    <property type="project" value="UniProtKB-KW"/>
</dbReference>
<dbReference type="InterPro" id="IPR002054">
    <property type="entry name" value="DNA-dir_DNA_pol_X"/>
</dbReference>
<keyword evidence="8" id="KW-0548">Nucleotidyltransferase</keyword>
<evidence type="ECO:0000259" key="19">
    <source>
        <dbReference type="PROSITE" id="PS50172"/>
    </source>
</evidence>
<comment type="catalytic activity">
    <reaction evidence="16">
        <text>DNA(n) + a 2'-deoxyribonucleoside 5'-triphosphate = DNA(n+1) + diphosphate</text>
        <dbReference type="Rhea" id="RHEA:22508"/>
        <dbReference type="Rhea" id="RHEA-COMP:17339"/>
        <dbReference type="Rhea" id="RHEA-COMP:17340"/>
        <dbReference type="ChEBI" id="CHEBI:33019"/>
        <dbReference type="ChEBI" id="CHEBI:61560"/>
        <dbReference type="ChEBI" id="CHEBI:173112"/>
        <dbReference type="EC" id="2.7.7.7"/>
    </reaction>
</comment>
<dbReference type="InterPro" id="IPR037160">
    <property type="entry name" value="DNA_Pol_thumb_sf"/>
</dbReference>
<evidence type="ECO:0000256" key="2">
    <source>
        <dbReference type="ARBA" id="ARBA00004123"/>
    </source>
</evidence>
<dbReference type="GO" id="GO:0006303">
    <property type="term" value="P:double-strand break repair via nonhomologous end joining"/>
    <property type="evidence" value="ECO:0007669"/>
    <property type="project" value="TreeGrafter"/>
</dbReference>
<keyword evidence="14" id="KW-0456">Lyase</keyword>
<feature type="compositionally biased region" description="Polar residues" evidence="18">
    <location>
        <begin position="290"/>
        <end position="307"/>
    </location>
</feature>
<dbReference type="Proteomes" id="UP000308549">
    <property type="component" value="Unassembled WGS sequence"/>
</dbReference>
<dbReference type="Pfam" id="PF14791">
    <property type="entry name" value="DNA_pol_B_thumb"/>
    <property type="match status" value="1"/>
</dbReference>
<dbReference type="InterPro" id="IPR010996">
    <property type="entry name" value="HHH_MUS81"/>
</dbReference>
<evidence type="ECO:0000256" key="4">
    <source>
        <dbReference type="ARBA" id="ARBA00012417"/>
    </source>
</evidence>
<dbReference type="GO" id="GO:0003677">
    <property type="term" value="F:DNA binding"/>
    <property type="evidence" value="ECO:0007669"/>
    <property type="project" value="InterPro"/>
</dbReference>
<dbReference type="GO" id="GO:0016829">
    <property type="term" value="F:lyase activity"/>
    <property type="evidence" value="ECO:0007669"/>
    <property type="project" value="UniProtKB-KW"/>
</dbReference>
<dbReference type="SUPFAM" id="SSF81585">
    <property type="entry name" value="PsbU/PolX domain-like"/>
    <property type="match status" value="1"/>
</dbReference>
<dbReference type="SUPFAM" id="SSF52113">
    <property type="entry name" value="BRCT domain"/>
    <property type="match status" value="1"/>
</dbReference>
<dbReference type="Pfam" id="PF10391">
    <property type="entry name" value="DNA_pol_lambd_f"/>
    <property type="match status" value="1"/>
</dbReference>
<proteinExistence type="inferred from homology"/>
<dbReference type="Gene3D" id="1.10.150.20">
    <property type="entry name" value="5' to 3' exonuclease, C-terminal subdomain"/>
    <property type="match status" value="1"/>
</dbReference>
<dbReference type="PANTHER" id="PTHR11276:SF28">
    <property type="entry name" value="DNA POLYMERASE LAMBDA"/>
    <property type="match status" value="1"/>
</dbReference>
<comment type="similarity">
    <text evidence="3">Belongs to the DNA polymerase type-X family.</text>
</comment>
<evidence type="ECO:0000256" key="9">
    <source>
        <dbReference type="ARBA" id="ARBA00022705"/>
    </source>
</evidence>
<keyword evidence="15" id="KW-0539">Nucleus</keyword>
<dbReference type="FunFam" id="1.10.150.20:FF:000010">
    <property type="entry name" value="DNA polymerase lambda"/>
    <property type="match status" value="1"/>
</dbReference>
<evidence type="ECO:0000256" key="13">
    <source>
        <dbReference type="ARBA" id="ARBA00023204"/>
    </source>
</evidence>
<dbReference type="InterPro" id="IPR028207">
    <property type="entry name" value="DNA_pol_B_palm_palm"/>
</dbReference>
<dbReference type="GO" id="GO:0005634">
    <property type="term" value="C:nucleus"/>
    <property type="evidence" value="ECO:0007669"/>
    <property type="project" value="UniProtKB-SubCell"/>
</dbReference>
<evidence type="ECO:0000256" key="12">
    <source>
        <dbReference type="ARBA" id="ARBA00022932"/>
    </source>
</evidence>
<dbReference type="GO" id="GO:0046872">
    <property type="term" value="F:metal ion binding"/>
    <property type="evidence" value="ECO:0007669"/>
    <property type="project" value="UniProtKB-KW"/>
</dbReference>
<dbReference type="PANTHER" id="PTHR11276">
    <property type="entry name" value="DNA POLYMERASE TYPE-X FAMILY MEMBER"/>
    <property type="match status" value="1"/>
</dbReference>